<name>A0A3Q2PSW3_FUNHE</name>
<dbReference type="InterPro" id="IPR004244">
    <property type="entry name" value="Transposase_22"/>
</dbReference>
<dbReference type="Ensembl" id="ENSFHET00000024371.1">
    <property type="protein sequence ID" value="ENSFHEP00000016082.1"/>
    <property type="gene ID" value="ENSFHEG00000017743.1"/>
</dbReference>
<feature type="compositionally biased region" description="Low complexity" evidence="2">
    <location>
        <begin position="85"/>
        <end position="94"/>
    </location>
</feature>
<sequence>MYVCFRNHILTLSTSIHTHKHAHTQTPPKKPNTPTFLGQLHSFTHEVFVSLICPGYPMKQSKFKKNKEGTEGDASSEVESELMEEASASSQTSETNLLEAIQTLKTHFTIQLREIITSNQEIKDTIGGGGFLERLTSAESRISDLEDAATSLTSKEASLQKKIQELSLKVNELENNSRRSNLRLVGLPEKTEQGDIAAFLQTWLIEVLGRDVSPPPPPLRLQGQSAPGGLPRVIIMTFLNYQDKMRVMTAARLKGKVMYNGRHVMFFPDLSADVVKQRKQYDQVKQQLRNLNINFGLIFPAKMRTFHHGNCFLFHTPSEVEVFIGKTKQQTDG</sequence>
<dbReference type="GeneTree" id="ENSGT01040000240549"/>
<organism evidence="3 4">
    <name type="scientific">Fundulus heteroclitus</name>
    <name type="common">Killifish</name>
    <name type="synonym">Mummichog</name>
    <dbReference type="NCBI Taxonomy" id="8078"/>
    <lineage>
        <taxon>Eukaryota</taxon>
        <taxon>Metazoa</taxon>
        <taxon>Chordata</taxon>
        <taxon>Craniata</taxon>
        <taxon>Vertebrata</taxon>
        <taxon>Euteleostomi</taxon>
        <taxon>Actinopterygii</taxon>
        <taxon>Neopterygii</taxon>
        <taxon>Teleostei</taxon>
        <taxon>Neoteleostei</taxon>
        <taxon>Acanthomorphata</taxon>
        <taxon>Ovalentaria</taxon>
        <taxon>Atherinomorphae</taxon>
        <taxon>Cyprinodontiformes</taxon>
        <taxon>Fundulidae</taxon>
        <taxon>Fundulus</taxon>
    </lineage>
</organism>
<dbReference type="Gene3D" id="1.20.5.340">
    <property type="match status" value="1"/>
</dbReference>
<feature type="compositionally biased region" description="Acidic residues" evidence="2">
    <location>
        <begin position="74"/>
        <end position="84"/>
    </location>
</feature>
<evidence type="ECO:0008006" key="5">
    <source>
        <dbReference type="Google" id="ProtNLM"/>
    </source>
</evidence>
<reference evidence="3" key="2">
    <citation type="submission" date="2025-09" db="UniProtKB">
        <authorList>
            <consortium name="Ensembl"/>
        </authorList>
    </citation>
    <scope>IDENTIFICATION</scope>
</reference>
<keyword evidence="4" id="KW-1185">Reference proteome</keyword>
<proteinExistence type="predicted"/>
<keyword evidence="1" id="KW-0175">Coiled coil</keyword>
<evidence type="ECO:0000313" key="4">
    <source>
        <dbReference type="Proteomes" id="UP000265000"/>
    </source>
</evidence>
<dbReference type="Proteomes" id="UP000265000">
    <property type="component" value="Unplaced"/>
</dbReference>
<evidence type="ECO:0000256" key="1">
    <source>
        <dbReference type="SAM" id="Coils"/>
    </source>
</evidence>
<evidence type="ECO:0000256" key="2">
    <source>
        <dbReference type="SAM" id="MobiDB-lite"/>
    </source>
</evidence>
<dbReference type="PANTHER" id="PTHR11505">
    <property type="entry name" value="L1 TRANSPOSABLE ELEMENT-RELATED"/>
    <property type="match status" value="1"/>
</dbReference>
<dbReference type="STRING" id="8078.ENSFHEP00000016082"/>
<accession>A0A3Q2PSW3</accession>
<dbReference type="InterPro" id="IPR042566">
    <property type="entry name" value="L1_C"/>
</dbReference>
<protein>
    <recommendedName>
        <fullName evidence="5">L1 transposable element RRM domain-containing protein</fullName>
    </recommendedName>
</protein>
<dbReference type="AlphaFoldDB" id="A0A3Q2PSW3"/>
<evidence type="ECO:0000313" key="3">
    <source>
        <dbReference type="Ensembl" id="ENSFHEP00000016082.1"/>
    </source>
</evidence>
<reference evidence="3" key="1">
    <citation type="submission" date="2025-08" db="UniProtKB">
        <authorList>
            <consortium name="Ensembl"/>
        </authorList>
    </citation>
    <scope>IDENTIFICATION</scope>
</reference>
<feature type="coiled-coil region" evidence="1">
    <location>
        <begin position="135"/>
        <end position="183"/>
    </location>
</feature>
<feature type="region of interest" description="Disordered" evidence="2">
    <location>
        <begin position="62"/>
        <end position="94"/>
    </location>
</feature>
<dbReference type="Gene3D" id="3.30.250.20">
    <property type="entry name" value="L1 transposable element, C-terminal domain"/>
    <property type="match status" value="1"/>
</dbReference>